<keyword evidence="3" id="KW-1185">Reference proteome</keyword>
<dbReference type="Pfam" id="PF04865">
    <property type="entry name" value="Baseplate_J"/>
    <property type="match status" value="1"/>
</dbReference>
<dbReference type="EMBL" id="CP038802">
    <property type="protein sequence ID" value="UTY27657.1"/>
    <property type="molecule type" value="Genomic_DNA"/>
</dbReference>
<dbReference type="InterPro" id="IPR006949">
    <property type="entry name" value="Barrel_Baseplate_J-like"/>
</dbReference>
<name>A0ABY5HQC4_9SPIR</name>
<proteinExistence type="predicted"/>
<evidence type="ECO:0000259" key="1">
    <source>
        <dbReference type="Pfam" id="PF04865"/>
    </source>
</evidence>
<evidence type="ECO:0000313" key="2">
    <source>
        <dbReference type="EMBL" id="UTY27657.1"/>
    </source>
</evidence>
<reference evidence="2" key="1">
    <citation type="submission" date="2019-04" db="EMBL/GenBank/DDBJ databases">
        <title>Whole genome sequencing of oral phylogroup 2 treponemes.</title>
        <authorList>
            <person name="Chan Y."/>
            <person name="Zeng H.H."/>
            <person name="Yu X.L."/>
            <person name="Leung W.K."/>
            <person name="Watt R.M."/>
        </authorList>
    </citation>
    <scope>NUCLEOTIDE SEQUENCE</scope>
    <source>
        <strain evidence="2">OMZ 847</strain>
    </source>
</reference>
<organism evidence="2 3">
    <name type="scientific">Treponema putidum</name>
    <dbReference type="NCBI Taxonomy" id="221027"/>
    <lineage>
        <taxon>Bacteria</taxon>
        <taxon>Pseudomonadati</taxon>
        <taxon>Spirochaetota</taxon>
        <taxon>Spirochaetia</taxon>
        <taxon>Spirochaetales</taxon>
        <taxon>Treponemataceae</taxon>
        <taxon>Treponema</taxon>
    </lineage>
</organism>
<sequence>MDLEVAYRIKSFEEIYEELQKKVFGKVITATDANSGSVLCTILEAVARVIAEAYLHCQIGYAKYLNELVEGAFGVKRKEGRKAKGFVIFACEQNKPAESDIYIAKGTEVAAGDMVYITMTGTMIEKGKEESKNVPCEAKEAGEKGNIPAGAINTILSGIHSKVKIVKNVRAFENGTSEESEVELRKRFIHYLRGLQRTNYYGVKEAALKAGAYHVNVVLCAPPKEIHTKQKDTTSQTGSVPLVEQNVNCAVYVCDKEGVCSADLLEDVRAMLKGKGTQADPGYTPAGVHIAVAPIRLDRRFQGTVNNLEVKVKSLMPDKQEAKDIIKTTIKNFFQKFEVGQSLILSDLIVAIRQHSFITDVIVVNPKPESGSDNPAATEEDSLLVVREDEIKVEII</sequence>
<accession>A0ABY5HQC4</accession>
<dbReference type="Proteomes" id="UP001059401">
    <property type="component" value="Chromosome"/>
</dbReference>
<dbReference type="RefSeq" id="WP_255805682.1">
    <property type="nucleotide sequence ID" value="NZ_CP038802.1"/>
</dbReference>
<evidence type="ECO:0000313" key="3">
    <source>
        <dbReference type="Proteomes" id="UP001059401"/>
    </source>
</evidence>
<protein>
    <recommendedName>
        <fullName evidence="1">Baseplate protein J-like barrel domain-containing protein</fullName>
    </recommendedName>
</protein>
<feature type="domain" description="Baseplate protein J-like barrel" evidence="1">
    <location>
        <begin position="101"/>
        <end position="175"/>
    </location>
</feature>
<gene>
    <name evidence="2" type="ORF">E4N76_00640</name>
</gene>